<proteinExistence type="predicted"/>
<dbReference type="SUPFAM" id="SSF55729">
    <property type="entry name" value="Acyl-CoA N-acyltransferases (Nat)"/>
    <property type="match status" value="1"/>
</dbReference>
<gene>
    <name evidence="2" type="ORF">EUGRSUZ_F02983</name>
</gene>
<organism evidence="2">
    <name type="scientific">Eucalyptus grandis</name>
    <name type="common">Flooded gum</name>
    <dbReference type="NCBI Taxonomy" id="71139"/>
    <lineage>
        <taxon>Eukaryota</taxon>
        <taxon>Viridiplantae</taxon>
        <taxon>Streptophyta</taxon>
        <taxon>Embryophyta</taxon>
        <taxon>Tracheophyta</taxon>
        <taxon>Spermatophyta</taxon>
        <taxon>Magnoliopsida</taxon>
        <taxon>eudicotyledons</taxon>
        <taxon>Gunneridae</taxon>
        <taxon>Pentapetalae</taxon>
        <taxon>rosids</taxon>
        <taxon>malvids</taxon>
        <taxon>Myrtales</taxon>
        <taxon>Myrtaceae</taxon>
        <taxon>Myrtoideae</taxon>
        <taxon>Eucalypteae</taxon>
        <taxon>Eucalyptus</taxon>
    </lineage>
</organism>
<dbReference type="STRING" id="71139.A0A059BTG9"/>
<dbReference type="PANTHER" id="PTHR42919">
    <property type="entry name" value="N-ALPHA-ACETYLTRANSFERASE"/>
    <property type="match status" value="1"/>
</dbReference>
<evidence type="ECO:0000259" key="1">
    <source>
        <dbReference type="PROSITE" id="PS51186"/>
    </source>
</evidence>
<dbReference type="Gene3D" id="3.40.630.30">
    <property type="match status" value="1"/>
</dbReference>
<dbReference type="CDD" id="cd04301">
    <property type="entry name" value="NAT_SF"/>
    <property type="match status" value="1"/>
</dbReference>
<dbReference type="GO" id="GO:0007064">
    <property type="term" value="P:mitotic sister chromatid cohesion"/>
    <property type="evidence" value="ECO:0000318"/>
    <property type="project" value="GO_Central"/>
</dbReference>
<feature type="domain" description="N-acetyltransferase" evidence="1">
    <location>
        <begin position="112"/>
        <end position="285"/>
    </location>
</feature>
<protein>
    <recommendedName>
        <fullName evidence="1">N-acetyltransferase domain-containing protein</fullName>
    </recommendedName>
</protein>
<dbReference type="EMBL" id="KK198758">
    <property type="protein sequence ID" value="KCW69548.1"/>
    <property type="molecule type" value="Genomic_DNA"/>
</dbReference>
<evidence type="ECO:0000313" key="2">
    <source>
        <dbReference type="EMBL" id="KCW69548.1"/>
    </source>
</evidence>
<dbReference type="InterPro" id="IPR016181">
    <property type="entry name" value="Acyl_CoA_acyltransferase"/>
</dbReference>
<dbReference type="OrthoDB" id="1912023at2759"/>
<dbReference type="InParanoid" id="A0A059BTG9"/>
<dbReference type="AlphaFoldDB" id="A0A059BTG9"/>
<dbReference type="InterPro" id="IPR000182">
    <property type="entry name" value="GNAT_dom"/>
</dbReference>
<reference evidence="2" key="1">
    <citation type="submission" date="2013-07" db="EMBL/GenBank/DDBJ databases">
        <title>The genome of Eucalyptus grandis.</title>
        <authorList>
            <person name="Schmutz J."/>
            <person name="Hayes R."/>
            <person name="Myburg A."/>
            <person name="Tuskan G."/>
            <person name="Grattapaglia D."/>
            <person name="Rokhsar D.S."/>
        </authorList>
    </citation>
    <scope>NUCLEOTIDE SEQUENCE</scope>
    <source>
        <tissue evidence="2">Leaf extractions</tissue>
    </source>
</reference>
<dbReference type="FunCoup" id="A0A059BTG9">
    <property type="interactions" value="152"/>
</dbReference>
<dbReference type="GO" id="GO:0008080">
    <property type="term" value="F:N-acetyltransferase activity"/>
    <property type="evidence" value="ECO:0000318"/>
    <property type="project" value="GO_Central"/>
</dbReference>
<dbReference type="PROSITE" id="PS51186">
    <property type="entry name" value="GNAT"/>
    <property type="match status" value="1"/>
</dbReference>
<dbReference type="eggNOG" id="ENOG502QSHD">
    <property type="taxonomic scope" value="Eukaryota"/>
</dbReference>
<dbReference type="InterPro" id="IPR051556">
    <property type="entry name" value="N-term/lysine_N-AcTrnsfr"/>
</dbReference>
<dbReference type="PANTHER" id="PTHR42919:SF20">
    <property type="entry name" value="GCN5-RELATED N-ACETYLTRANSFERASE 10, CHLOROPLASTIC"/>
    <property type="match status" value="1"/>
</dbReference>
<name>A0A059BTG9_EUCGR</name>
<dbReference type="Gramene" id="KCW69548">
    <property type="protein sequence ID" value="KCW69548"/>
    <property type="gene ID" value="EUGRSUZ_F02983"/>
</dbReference>
<dbReference type="GO" id="GO:0031415">
    <property type="term" value="C:NatA complex"/>
    <property type="evidence" value="ECO:0000318"/>
    <property type="project" value="GO_Central"/>
</dbReference>
<sequence length="285" mass="31914">MVHTVAPNCHLIPRSRFARGLYHDAGTKQSTGGDDLVYRVVRCGGFRERERWRHRERGGVPALRCAFSSSEEAESGGITGLRTERRGDGGGRFEYLAKAHGWGVRRLIEDEVEMRAVARIQAEAFHEPAALFNDLFFQFFQAEVLAGLVYKLRNSPSDRYACLVAEPAPSVPRIEDGVVGVVDVTVLREKAVLRDLPGAEEYLYVSGIAVSESFRRRKVATALLKACDELCIGWGYRYLVLRAHEDDSGARTLYANAGYRVVTGDPVWVSWIGKRRRVLMIKKIG</sequence>
<dbReference type="Pfam" id="PF00583">
    <property type="entry name" value="Acetyltransf_1"/>
    <property type="match status" value="1"/>
</dbReference>
<dbReference type="OMA" id="LPIHEHH"/>
<dbReference type="KEGG" id="egr:104449829"/>
<accession>A0A059BTG9</accession>